<dbReference type="EMBL" id="CATOUU010000840">
    <property type="protein sequence ID" value="CAI9953524.1"/>
    <property type="molecule type" value="Genomic_DNA"/>
</dbReference>
<name>A0AA86QHX1_9EUKA</name>
<proteinExistence type="predicted"/>
<sequence length="216" mass="24994">MDSVVRLQKLLHSTMYISEIQAKYDKVLLHLKGFQVWRPTFGVNESTQSLAKQIHCQISDLVQEIVTECSLFKPRENSVRHASRLLENELMLDYQFNKLYQLQENIVNGHNKSILNREIEDLTHSVQVSTANQEKLFIILNEVSELINDMNTTLSKIPAHFQEIMIKYKVYLEVICDNSLSQVTKMVLVIDSSTQIMKTTIPEKHTVEGEITVERC</sequence>
<dbReference type="Proteomes" id="UP001642409">
    <property type="component" value="Unassembled WGS sequence"/>
</dbReference>
<protein>
    <submittedName>
        <fullName evidence="2">Hypothetical_protein</fullName>
    </submittedName>
</protein>
<gene>
    <name evidence="2" type="ORF">HINF_LOCUS31722</name>
    <name evidence="1" type="ORF">HINF_LOCUS41169</name>
</gene>
<dbReference type="AlphaFoldDB" id="A0AA86QHX1"/>
<accession>A0AA86QHX1</accession>
<comment type="caution">
    <text evidence="1">The sequence shown here is derived from an EMBL/GenBank/DDBJ whole genome shotgun (WGS) entry which is preliminary data.</text>
</comment>
<evidence type="ECO:0000313" key="1">
    <source>
        <dbReference type="EMBL" id="CAI9953524.1"/>
    </source>
</evidence>
<dbReference type="EMBL" id="CAXDID020000107">
    <property type="protein sequence ID" value="CAL6028269.1"/>
    <property type="molecule type" value="Genomic_DNA"/>
</dbReference>
<evidence type="ECO:0000313" key="3">
    <source>
        <dbReference type="Proteomes" id="UP001642409"/>
    </source>
</evidence>
<reference evidence="2 3" key="2">
    <citation type="submission" date="2024-07" db="EMBL/GenBank/DDBJ databases">
        <authorList>
            <person name="Akdeniz Z."/>
        </authorList>
    </citation>
    <scope>NUCLEOTIDE SEQUENCE [LARGE SCALE GENOMIC DNA]</scope>
</reference>
<keyword evidence="3" id="KW-1185">Reference proteome</keyword>
<reference evidence="1" key="1">
    <citation type="submission" date="2023-06" db="EMBL/GenBank/DDBJ databases">
        <authorList>
            <person name="Kurt Z."/>
        </authorList>
    </citation>
    <scope>NUCLEOTIDE SEQUENCE</scope>
</reference>
<organism evidence="1">
    <name type="scientific">Hexamita inflata</name>
    <dbReference type="NCBI Taxonomy" id="28002"/>
    <lineage>
        <taxon>Eukaryota</taxon>
        <taxon>Metamonada</taxon>
        <taxon>Diplomonadida</taxon>
        <taxon>Hexamitidae</taxon>
        <taxon>Hexamitinae</taxon>
        <taxon>Hexamita</taxon>
    </lineage>
</organism>
<evidence type="ECO:0000313" key="2">
    <source>
        <dbReference type="EMBL" id="CAL6028269.1"/>
    </source>
</evidence>